<dbReference type="OrthoDB" id="7926176at2"/>
<organism evidence="1 2">
    <name type="scientific">Bartonella ancashensis</name>
    <dbReference type="NCBI Taxonomy" id="1318743"/>
    <lineage>
        <taxon>Bacteria</taxon>
        <taxon>Pseudomonadati</taxon>
        <taxon>Pseudomonadota</taxon>
        <taxon>Alphaproteobacteria</taxon>
        <taxon>Hyphomicrobiales</taxon>
        <taxon>Bartonellaceae</taxon>
        <taxon>Bartonella</taxon>
    </lineage>
</organism>
<protein>
    <submittedName>
        <fullName evidence="1">Uncharacterized protein</fullName>
    </submittedName>
</protein>
<dbReference type="KEGG" id="banc:PU02_0219"/>
<evidence type="ECO:0000313" key="2">
    <source>
        <dbReference type="Proteomes" id="UP000057213"/>
    </source>
</evidence>
<sequence>MEKNVHGATSAQVSAASENYTAEGQRATNQEILIHGSRKCVKSFSPEEMITMIRDDYYVQESCKEIRRLSKIVYGDKSVLDGVMEQAVEFPLSMYDFLEKMKNDPVSVSKLAGIKTSFFKNKKREAAEQNISSLEFMVENHIKVIGYAKERIIDDYQKAYERGKISVPEPSKNLMKLFFLSPTQQRESLSQSPEMKSELDDYVKLLDRRLSPNDHKAIQENRLTDLAESVDVSPKQAEKIAEIVKLAKSAQQQVQQPQTKQQQMVRSL</sequence>
<name>A0A0M4L646_9HYPH</name>
<evidence type="ECO:0000313" key="1">
    <source>
        <dbReference type="EMBL" id="ALE03033.1"/>
    </source>
</evidence>
<dbReference type="AlphaFoldDB" id="A0A0M4L646"/>
<reference evidence="1 2" key="1">
    <citation type="journal article" date="2015" name="Genome Announc.">
        <title>Complete Genome Sequence of Bartonella ancashensis Strain 20.00, Isolated from the Blood of a Patient with Verruga Peruana.</title>
        <authorList>
            <person name="Hang J."/>
            <person name="Mullins K.E."/>
            <person name="Clifford R.J."/>
            <person name="Onmus-Leone F."/>
            <person name="Yang Y."/>
            <person name="Jiang J."/>
            <person name="Leguia M."/>
            <person name="Kasper M.R."/>
            <person name="Maguina C."/>
            <person name="Lesho E.P."/>
            <person name="Jarman R.G."/>
            <person name="Richards A.L."/>
            <person name="Blazes D."/>
        </authorList>
    </citation>
    <scope>NUCLEOTIDE SEQUENCE [LARGE SCALE GENOMIC DNA]</scope>
    <source>
        <strain evidence="1 2">20.00</strain>
    </source>
</reference>
<accession>A0A0M4L646</accession>
<dbReference type="RefSeq" id="WP_053943711.1">
    <property type="nucleotide sequence ID" value="NZ_CP010401.1"/>
</dbReference>
<dbReference type="Proteomes" id="UP000057213">
    <property type="component" value="Chromosome"/>
</dbReference>
<proteinExistence type="predicted"/>
<gene>
    <name evidence="1" type="ORF">PU02_0219</name>
</gene>
<dbReference type="PATRIC" id="fig|1318743.3.peg.228"/>
<keyword evidence="2" id="KW-1185">Reference proteome</keyword>
<dbReference type="EMBL" id="CP010401">
    <property type="protein sequence ID" value="ALE03033.1"/>
    <property type="molecule type" value="Genomic_DNA"/>
</dbReference>
<dbReference type="NCBIfam" id="NF033856">
    <property type="entry name" value="T4SS_effec_BID"/>
    <property type="match status" value="1"/>
</dbReference>